<evidence type="ECO:0000313" key="3">
    <source>
        <dbReference type="Proteomes" id="UP000016960"/>
    </source>
</evidence>
<dbReference type="InterPro" id="IPR006311">
    <property type="entry name" value="TAT_signal"/>
</dbReference>
<dbReference type="EMBL" id="ASSJ01000074">
    <property type="protein sequence ID" value="ERN40625.1"/>
    <property type="molecule type" value="Genomic_DNA"/>
</dbReference>
<feature type="region of interest" description="Disordered" evidence="1">
    <location>
        <begin position="702"/>
        <end position="734"/>
    </location>
</feature>
<organism evidence="2 3">
    <name type="scientific">Rubidibacter lacunae KORDI 51-2</name>
    <dbReference type="NCBI Taxonomy" id="582515"/>
    <lineage>
        <taxon>Bacteria</taxon>
        <taxon>Bacillati</taxon>
        <taxon>Cyanobacteriota</taxon>
        <taxon>Cyanophyceae</taxon>
        <taxon>Oscillatoriophycideae</taxon>
        <taxon>Chroococcales</taxon>
        <taxon>Aphanothecaceae</taxon>
        <taxon>Rubidibacter</taxon>
    </lineage>
</organism>
<dbReference type="Proteomes" id="UP000016960">
    <property type="component" value="Unassembled WGS sequence"/>
</dbReference>
<accession>U5DLP9</accession>
<dbReference type="PATRIC" id="fig|582515.4.peg.3235"/>
<gene>
    <name evidence="2" type="ORF">KR51_00028840</name>
</gene>
<evidence type="ECO:0000313" key="2">
    <source>
        <dbReference type="EMBL" id="ERN40625.1"/>
    </source>
</evidence>
<dbReference type="AlphaFoldDB" id="U5DLP9"/>
<keyword evidence="3" id="KW-1185">Reference proteome</keyword>
<dbReference type="RefSeq" id="WP_022608438.1">
    <property type="nucleotide sequence ID" value="NZ_ASSJ01000074.1"/>
</dbReference>
<dbReference type="PANTHER" id="PTHR35399:SF2">
    <property type="entry name" value="DUF839 DOMAIN-CONTAINING PROTEIN"/>
    <property type="match status" value="1"/>
</dbReference>
<dbReference type="STRING" id="582515.KR51_00028840"/>
<sequence length="734" mass="78704">MSLKRREFLLFLGAGASTYAIGSQFGVDRFGNAAAAESGTQLAAAAERIGFEPVKVPLPLEFEGLSAAEQMQAYSSFEVIDGPVIPDGYTADFIGAWGDVIGDSRFGYNNDFLSFVETGPDEGLLTINFEYISGGAWMQSYQRVLGKSLPFQEVIDIAALNDGEINAFALPDSNPLKQQIVAIAKEAFTDQGIGVVSVERNANGNWVRTNSKFDRRITGISGLDDGRYLRATGPSVAIFLKSDKLGYDDGLGNRIIGTFQNCAGGTTPWGTILSAEENFQDQVHEPVKADGSAFDPSETPFVMTAGSVDGRGNVFGLSGNKYGWMVEVDPANANDYGVKHTWLGRYRHEAVGVRAVAGKPLAVYSGCDRRGGHLYKFVSTDCVKDVTDKANSLLMEAGMLYGAKFEADGTGRWIALTPDTPVDPVLPSTVVPRNGTPLVKLPNRDRAAGGIENTTTDDEARSFARKFSTLGDLYIGNNRAEKQGAILIDAHYAASAAGVTCTARPEDTDVAADGTLYIAFTSGSPGGDGGPDQRIFQGPNGETPYEFGWIMKLQEDGNDPASVTFRWEMFALGGTPAEGGLGFSNPDNLEIDRNGNLWMVTDMSTSKHNSTQDPRGVFGNNSVWFIPTSGPEAGQAFPFAIGPMECEVCGPTLTRDSTTLFLAFQHPGERNGIRKDMAATTLEIKMQTTNGQDFVQARVVPTGSNWPGKQPNDPPRPGVIAVRRIDGNPLSSLT</sequence>
<name>U5DLP9_9CHRO</name>
<dbReference type="PROSITE" id="PS51318">
    <property type="entry name" value="TAT"/>
    <property type="match status" value="1"/>
</dbReference>
<dbReference type="PANTHER" id="PTHR35399">
    <property type="entry name" value="SLR8030 PROTEIN"/>
    <property type="match status" value="1"/>
</dbReference>
<dbReference type="OrthoDB" id="9801383at2"/>
<dbReference type="eggNOG" id="COG3211">
    <property type="taxonomic scope" value="Bacteria"/>
</dbReference>
<dbReference type="InterPro" id="IPR008557">
    <property type="entry name" value="PhoX"/>
</dbReference>
<dbReference type="Pfam" id="PF05787">
    <property type="entry name" value="PhoX"/>
    <property type="match status" value="1"/>
</dbReference>
<reference evidence="2 3" key="1">
    <citation type="submission" date="2013-05" db="EMBL/GenBank/DDBJ databases">
        <title>Draft genome sequence of Rubidibacter lacunae KORDI 51-2.</title>
        <authorList>
            <person name="Choi D.H."/>
            <person name="Noh J.H."/>
            <person name="Kwon K.-K."/>
            <person name="Lee J.-H."/>
            <person name="Ryu J.-Y."/>
        </authorList>
    </citation>
    <scope>NUCLEOTIDE SEQUENCE [LARGE SCALE GENOMIC DNA]</scope>
    <source>
        <strain evidence="2 3">KORDI 51-2</strain>
    </source>
</reference>
<evidence type="ECO:0000256" key="1">
    <source>
        <dbReference type="SAM" id="MobiDB-lite"/>
    </source>
</evidence>
<comment type="caution">
    <text evidence="2">The sequence shown here is derived from an EMBL/GenBank/DDBJ whole genome shotgun (WGS) entry which is preliminary data.</text>
</comment>
<proteinExistence type="predicted"/>
<protein>
    <submittedName>
        <fullName evidence="2">Putative phosphatase</fullName>
    </submittedName>
</protein>
<dbReference type="InParanoid" id="U5DLP9"/>